<reference evidence="2" key="1">
    <citation type="submission" date="2018-11" db="EMBL/GenBank/DDBJ databases">
        <authorList>
            <person name="Alioto T."/>
            <person name="Alioto T."/>
        </authorList>
    </citation>
    <scope>NUCLEOTIDE SEQUENCE</scope>
</reference>
<protein>
    <submittedName>
        <fullName evidence="2">Uncharacterized protein</fullName>
    </submittedName>
</protein>
<comment type="caution">
    <text evidence="2">The sequence shown here is derived from an EMBL/GenBank/DDBJ whole genome shotgun (WGS) entry which is preliminary data.</text>
</comment>
<evidence type="ECO:0000313" key="2">
    <source>
        <dbReference type="EMBL" id="VDI48202.1"/>
    </source>
</evidence>
<proteinExistence type="predicted"/>
<feature type="compositionally biased region" description="Polar residues" evidence="1">
    <location>
        <begin position="149"/>
        <end position="161"/>
    </location>
</feature>
<gene>
    <name evidence="2" type="ORF">MGAL_10B044525</name>
</gene>
<sequence length="419" mass="47546">MNHLLEQKRQRVPYGDVWNKPFIYLGLTYCNAHLNKSFSKNLILALHILSDKLQNNLYVGDPLFDIYQGTSEVLMKSNGDVRSIVNEAQRKAVEKLNEYVINIEEGKKHVQCLGKLDHQDKETIQTVLACHLFAPLLSDGKVFVDHTNGNFKDTSQEATNGDNDDSRSRSKSSVLEVNCPFCKQTSVKADNTNFGCADLWHGKADIVIEGNNCSFREIVKIITIDVEEDEDEPESKRSKLIDEDNPEDINPEIENSVTADLLETNNYVQAISQAILNSFLAVKLNKDLRNCFIPSFLVSPKQLYVNFYNVEKDLLIVQDQPITLFDTNGQVNYWAILTVWMALNFEKFPCKFDGDDSKKSGFQSWLQKHGVLQKCKSDITSKLTSTKKPENKTSNSIVNPLRVAELFKKLIQDVNVADK</sequence>
<name>A0A8B6FD56_MYTGA</name>
<dbReference type="AlphaFoldDB" id="A0A8B6FD56"/>
<accession>A0A8B6FD56</accession>
<dbReference type="EMBL" id="UYJE01006701">
    <property type="protein sequence ID" value="VDI48202.1"/>
    <property type="molecule type" value="Genomic_DNA"/>
</dbReference>
<evidence type="ECO:0000256" key="1">
    <source>
        <dbReference type="SAM" id="MobiDB-lite"/>
    </source>
</evidence>
<organism evidence="2 3">
    <name type="scientific">Mytilus galloprovincialis</name>
    <name type="common">Mediterranean mussel</name>
    <dbReference type="NCBI Taxonomy" id="29158"/>
    <lineage>
        <taxon>Eukaryota</taxon>
        <taxon>Metazoa</taxon>
        <taxon>Spiralia</taxon>
        <taxon>Lophotrochozoa</taxon>
        <taxon>Mollusca</taxon>
        <taxon>Bivalvia</taxon>
        <taxon>Autobranchia</taxon>
        <taxon>Pteriomorphia</taxon>
        <taxon>Mytilida</taxon>
        <taxon>Mytiloidea</taxon>
        <taxon>Mytilidae</taxon>
        <taxon>Mytilinae</taxon>
        <taxon>Mytilus</taxon>
    </lineage>
</organism>
<evidence type="ECO:0000313" key="3">
    <source>
        <dbReference type="Proteomes" id="UP000596742"/>
    </source>
</evidence>
<dbReference type="Proteomes" id="UP000596742">
    <property type="component" value="Unassembled WGS sequence"/>
</dbReference>
<feature type="region of interest" description="Disordered" evidence="1">
    <location>
        <begin position="149"/>
        <end position="171"/>
    </location>
</feature>
<feature type="region of interest" description="Disordered" evidence="1">
    <location>
        <begin position="230"/>
        <end position="249"/>
    </location>
</feature>
<keyword evidence="3" id="KW-1185">Reference proteome</keyword>
<dbReference type="OrthoDB" id="6071930at2759"/>